<name>A0A8S1GZS5_9PELO</name>
<dbReference type="EMBL" id="CAJGYM010000008">
    <property type="protein sequence ID" value="CAD6188463.1"/>
    <property type="molecule type" value="Genomic_DNA"/>
</dbReference>
<dbReference type="AlphaFoldDB" id="A0A8S1GZS5"/>
<dbReference type="Proteomes" id="UP000835052">
    <property type="component" value="Unassembled WGS sequence"/>
</dbReference>
<organism evidence="1 2">
    <name type="scientific">Caenorhabditis auriculariae</name>
    <dbReference type="NCBI Taxonomy" id="2777116"/>
    <lineage>
        <taxon>Eukaryota</taxon>
        <taxon>Metazoa</taxon>
        <taxon>Ecdysozoa</taxon>
        <taxon>Nematoda</taxon>
        <taxon>Chromadorea</taxon>
        <taxon>Rhabditida</taxon>
        <taxon>Rhabditina</taxon>
        <taxon>Rhabditomorpha</taxon>
        <taxon>Rhabditoidea</taxon>
        <taxon>Rhabditidae</taxon>
        <taxon>Peloderinae</taxon>
        <taxon>Caenorhabditis</taxon>
    </lineage>
</organism>
<accession>A0A8S1GZS5</accession>
<protein>
    <submittedName>
        <fullName evidence="1">Uncharacterized protein</fullName>
    </submittedName>
</protein>
<keyword evidence="2" id="KW-1185">Reference proteome</keyword>
<evidence type="ECO:0000313" key="1">
    <source>
        <dbReference type="EMBL" id="CAD6188463.1"/>
    </source>
</evidence>
<proteinExistence type="predicted"/>
<evidence type="ECO:0000313" key="2">
    <source>
        <dbReference type="Proteomes" id="UP000835052"/>
    </source>
</evidence>
<sequence length="103" mass="12103">MLILTQKKSVKNSAVATESISKTILETQLRFNRYVRALNIFRHKEGITRRFHSFFTEHLLVSPRGTAVCPLMTLWLVNHRHIFDAFFRSSGFRFTPSLLLDFF</sequence>
<reference evidence="1" key="1">
    <citation type="submission" date="2020-10" db="EMBL/GenBank/DDBJ databases">
        <authorList>
            <person name="Kikuchi T."/>
        </authorList>
    </citation>
    <scope>NUCLEOTIDE SEQUENCE</scope>
    <source>
        <strain evidence="1">NKZ352</strain>
    </source>
</reference>
<comment type="caution">
    <text evidence="1">The sequence shown here is derived from an EMBL/GenBank/DDBJ whole genome shotgun (WGS) entry which is preliminary data.</text>
</comment>
<gene>
    <name evidence="1" type="ORF">CAUJ_LOCUS4382</name>
</gene>